<protein>
    <submittedName>
        <fullName evidence="2">Uncharacterized protein</fullName>
    </submittedName>
</protein>
<keyword evidence="1" id="KW-1133">Transmembrane helix</keyword>
<organism evidence="2 3">
    <name type="scientific">Ilyomonas limi</name>
    <dbReference type="NCBI Taxonomy" id="2575867"/>
    <lineage>
        <taxon>Bacteria</taxon>
        <taxon>Pseudomonadati</taxon>
        <taxon>Bacteroidota</taxon>
        <taxon>Chitinophagia</taxon>
        <taxon>Chitinophagales</taxon>
        <taxon>Chitinophagaceae</taxon>
        <taxon>Ilyomonas</taxon>
    </lineage>
</organism>
<evidence type="ECO:0000313" key="2">
    <source>
        <dbReference type="EMBL" id="TKK71537.1"/>
    </source>
</evidence>
<gene>
    <name evidence="2" type="ORF">FC093_00485</name>
</gene>
<accession>A0A4U3LCE3</accession>
<feature type="transmembrane region" description="Helical" evidence="1">
    <location>
        <begin position="47"/>
        <end position="67"/>
    </location>
</feature>
<evidence type="ECO:0000313" key="3">
    <source>
        <dbReference type="Proteomes" id="UP000305848"/>
    </source>
</evidence>
<evidence type="ECO:0000256" key="1">
    <source>
        <dbReference type="SAM" id="Phobius"/>
    </source>
</evidence>
<dbReference type="RefSeq" id="WP_137259777.1">
    <property type="nucleotide sequence ID" value="NZ_SZQL01000001.1"/>
</dbReference>
<sequence>MKPIHELVVAENSAFQPNKRFGLDMFNVMPGIIAKCCLTLLPMYIVLWLQIPLLIVIIILAVIIFILKKTWWNKLED</sequence>
<dbReference type="Proteomes" id="UP000305848">
    <property type="component" value="Unassembled WGS sequence"/>
</dbReference>
<proteinExistence type="predicted"/>
<name>A0A4U3LCE3_9BACT</name>
<dbReference type="EMBL" id="SZQL01000001">
    <property type="protein sequence ID" value="TKK71537.1"/>
    <property type="molecule type" value="Genomic_DNA"/>
</dbReference>
<keyword evidence="3" id="KW-1185">Reference proteome</keyword>
<keyword evidence="1" id="KW-0812">Transmembrane</keyword>
<dbReference type="AlphaFoldDB" id="A0A4U3LCE3"/>
<reference evidence="2 3" key="1">
    <citation type="submission" date="2019-05" db="EMBL/GenBank/DDBJ databases">
        <title>Panacibacter sp. strain 17mud1-8 Genome sequencing and assembly.</title>
        <authorList>
            <person name="Chhetri G."/>
        </authorList>
    </citation>
    <scope>NUCLEOTIDE SEQUENCE [LARGE SCALE GENOMIC DNA]</scope>
    <source>
        <strain evidence="2 3">17mud1-8</strain>
    </source>
</reference>
<keyword evidence="1" id="KW-0472">Membrane</keyword>
<comment type="caution">
    <text evidence="2">The sequence shown here is derived from an EMBL/GenBank/DDBJ whole genome shotgun (WGS) entry which is preliminary data.</text>
</comment>